<accession>A0A3E0D4G9</accession>
<feature type="transmembrane region" description="Helical" evidence="1">
    <location>
        <begin position="12"/>
        <end position="30"/>
    </location>
</feature>
<evidence type="ECO:0000313" key="3">
    <source>
        <dbReference type="Proteomes" id="UP000256405"/>
    </source>
</evidence>
<keyword evidence="3" id="KW-1185">Reference proteome</keyword>
<evidence type="ECO:0000313" key="2">
    <source>
        <dbReference type="EMBL" id="REG77609.1"/>
    </source>
</evidence>
<gene>
    <name evidence="2" type="ORF">C8N25_14023</name>
</gene>
<keyword evidence="1" id="KW-0472">Membrane</keyword>
<proteinExistence type="predicted"/>
<keyword evidence="1" id="KW-0812">Transmembrane</keyword>
<sequence length="36" mass="4537">MMHDNTWNWGMGWGMWIVPLLVILVILYFVRFRRRK</sequence>
<organism evidence="2 3">
    <name type="scientific">Algoriphagus antarcticus</name>
    <dbReference type="NCBI Taxonomy" id="238540"/>
    <lineage>
        <taxon>Bacteria</taxon>
        <taxon>Pseudomonadati</taxon>
        <taxon>Bacteroidota</taxon>
        <taxon>Cytophagia</taxon>
        <taxon>Cytophagales</taxon>
        <taxon>Cyclobacteriaceae</taxon>
        <taxon>Algoriphagus</taxon>
    </lineage>
</organism>
<dbReference type="Proteomes" id="UP000256405">
    <property type="component" value="Unassembled WGS sequence"/>
</dbReference>
<evidence type="ECO:0000256" key="1">
    <source>
        <dbReference type="SAM" id="Phobius"/>
    </source>
</evidence>
<dbReference type="AlphaFoldDB" id="A0A3E0D4G9"/>
<protein>
    <submittedName>
        <fullName evidence="2">Uncharacterized protein</fullName>
    </submittedName>
</protein>
<comment type="caution">
    <text evidence="2">The sequence shown here is derived from an EMBL/GenBank/DDBJ whole genome shotgun (WGS) entry which is preliminary data.</text>
</comment>
<keyword evidence="1" id="KW-1133">Transmembrane helix</keyword>
<reference evidence="2 3" key="1">
    <citation type="submission" date="2018-08" db="EMBL/GenBank/DDBJ databases">
        <title>Genomic Encyclopedia of Archaeal and Bacterial Type Strains, Phase II (KMG-II): from individual species to whole genera.</title>
        <authorList>
            <person name="Goeker M."/>
        </authorList>
    </citation>
    <scope>NUCLEOTIDE SEQUENCE [LARGE SCALE GENOMIC DNA]</scope>
    <source>
        <strain evidence="2 3">DSM 15986</strain>
    </source>
</reference>
<name>A0A3E0D4G9_9BACT</name>
<dbReference type="EMBL" id="QUNF01000040">
    <property type="protein sequence ID" value="REG77609.1"/>
    <property type="molecule type" value="Genomic_DNA"/>
</dbReference>